<keyword evidence="2" id="KW-0732">Signal</keyword>
<evidence type="ECO:0000256" key="2">
    <source>
        <dbReference type="SAM" id="SignalP"/>
    </source>
</evidence>
<evidence type="ECO:0000313" key="4">
    <source>
        <dbReference type="Proteomes" id="UP000002039"/>
    </source>
</evidence>
<evidence type="ECO:0000256" key="1">
    <source>
        <dbReference type="SAM" id="MobiDB-lite"/>
    </source>
</evidence>
<protein>
    <submittedName>
        <fullName evidence="3">Uncharacterized protein</fullName>
    </submittedName>
</protein>
<reference evidence="4" key="1">
    <citation type="journal article" date="2015" name="PLoS Genet.">
        <title>The dynamic genome and transcriptome of the human fungal pathogen Blastomyces and close relative Emmonsia.</title>
        <authorList>
            <person name="Munoz J.F."/>
            <person name="Gauthier G.M."/>
            <person name="Desjardins C.A."/>
            <person name="Gallo J.E."/>
            <person name="Holder J."/>
            <person name="Sullivan T.D."/>
            <person name="Marty A.J."/>
            <person name="Carmen J.C."/>
            <person name="Chen Z."/>
            <person name="Ding L."/>
            <person name="Gujja S."/>
            <person name="Magrini V."/>
            <person name="Misas E."/>
            <person name="Mitreva M."/>
            <person name="Priest M."/>
            <person name="Saif S."/>
            <person name="Whiston E.A."/>
            <person name="Young S."/>
            <person name="Zeng Q."/>
            <person name="Goldman W.E."/>
            <person name="Mardis E.R."/>
            <person name="Taylor J.W."/>
            <person name="McEwen J.G."/>
            <person name="Clay O.K."/>
            <person name="Klein B.S."/>
            <person name="Cuomo C.A."/>
        </authorList>
    </citation>
    <scope>NUCLEOTIDE SEQUENCE [LARGE SCALE GENOMIC DNA]</scope>
    <source>
        <strain evidence="4">ER-3 / ATCC MYA-2586</strain>
    </source>
</reference>
<evidence type="ECO:0000313" key="3">
    <source>
        <dbReference type="EMBL" id="EEQ88999.2"/>
    </source>
</evidence>
<feature type="compositionally biased region" description="Basic and acidic residues" evidence="1">
    <location>
        <begin position="189"/>
        <end position="198"/>
    </location>
</feature>
<name>A0ABP2EXV2_AJEDR</name>
<dbReference type="Proteomes" id="UP000002039">
    <property type="component" value="Unassembled WGS sequence"/>
</dbReference>
<proteinExistence type="predicted"/>
<dbReference type="EMBL" id="EQ999976">
    <property type="protein sequence ID" value="EEQ88999.2"/>
    <property type="molecule type" value="Genomic_DNA"/>
</dbReference>
<organism evidence="3 4">
    <name type="scientific">Ajellomyces dermatitidis (strain ER-3 / ATCC MYA-2586)</name>
    <name type="common">Blastomyces dermatitidis</name>
    <dbReference type="NCBI Taxonomy" id="559297"/>
    <lineage>
        <taxon>Eukaryota</taxon>
        <taxon>Fungi</taxon>
        <taxon>Dikarya</taxon>
        <taxon>Ascomycota</taxon>
        <taxon>Pezizomycotina</taxon>
        <taxon>Eurotiomycetes</taxon>
        <taxon>Eurotiomycetidae</taxon>
        <taxon>Onygenales</taxon>
        <taxon>Ajellomycetaceae</taxon>
        <taxon>Blastomyces</taxon>
    </lineage>
</organism>
<feature type="signal peptide" evidence="2">
    <location>
        <begin position="1"/>
        <end position="16"/>
    </location>
</feature>
<gene>
    <name evidence="3" type="ORF">BDCG_04119</name>
</gene>
<dbReference type="GeneID" id="69026329"/>
<sequence length="265" mass="29681">MMISVDFFLLVTFCSQDPLWTECALIVGGKKESTLFFFFAPLLASITAYCSTYLTSLMETDGEGEKMGQNLPPLIYATPSSPQPTHTQRFVCLSVWTAQKCIHRYTMAQTGPKIRVAGSLLIPQDGTINPPLQQRASKIKAVNLALETTRIHPSPDRKTVWSRQIIMIISNSSSSSSSGGKMTKIHSSNHTESRMGRDMKKKFSVTSFRARQCSSSSLTNFNSRQNTVQCYCCIVRKEKKKKKKRRKFTLHNACDLPSASNYSIV</sequence>
<feature type="chain" id="PRO_5047475797" evidence="2">
    <location>
        <begin position="17"/>
        <end position="265"/>
    </location>
</feature>
<feature type="region of interest" description="Disordered" evidence="1">
    <location>
        <begin position="172"/>
        <end position="198"/>
    </location>
</feature>
<keyword evidence="4" id="KW-1185">Reference proteome</keyword>
<accession>A0ABP2EXV2</accession>
<dbReference type="RefSeq" id="XP_045276017.1">
    <property type="nucleotide sequence ID" value="XM_045419788.1"/>
</dbReference>